<dbReference type="PANTHER" id="PTHR20916:SF18">
    <property type="entry name" value="IPT_TIG DOMAIN-CONTAINING PROTEIN"/>
    <property type="match status" value="1"/>
</dbReference>
<evidence type="ECO:0000313" key="2">
    <source>
        <dbReference type="EMBL" id="GMM45406.1"/>
    </source>
</evidence>
<dbReference type="Proteomes" id="UP001378960">
    <property type="component" value="Unassembled WGS sequence"/>
</dbReference>
<protein>
    <submittedName>
        <fullName evidence="2">Lmo1 protein</fullName>
    </submittedName>
</protein>
<sequence length="682" mass="78197">MSVDYSTIHKHLKQLKLSNPPQGPIASTQLDEQTAILYISSLRDDLIKLISSNNIITNDTILSSKLLNEIIIFTKTLDYVPKSDKLFSLFDASLFRSLFDLLFIDNLPVEVLRGILRICLTYLAGVIPKTRKQGMFKTLLSVLCEPITNNNSNNNNNNSSKIRCDVLFSNLSSRITFADARMNLNIVDFIAKVLYRLMETIGSTINDTKFLVLEEQWLFNVLRSLSINNFFGSLSFIKGIDEIEGMTGLRGSLDLTFKWLSNKKFDENNFIWIECCNLSKEVGITLNYSNDINNQIELLSILSLIGTLKQPKRSLKKILVECNMTSTFPILKFISSISSYIIKNNNLNQIFGIWNIDLWFSLLNVGTRCWLFSGAKIENNDTDKVINMVEVVIDWLSSKLSVIDKDYDVSSLLEIVDNFNYDKIKKLQLKNIELKRSIMWSNEIKPLENLIHNQVIALIRDQRFSQLSKGSWVYVNNPLDSIDKTYYYLTLNSNSQSIVYKEFNKKPVKNNQTPNLDKDGIFIEFRNIINIISENLNENNDDTGLISIQSERMNVNRIDVVTKTGIFTFYVDTKQLKDIWVDGLRILVADSKIDNNIKSDNIVNIENAEMKLSISEEFFANSGVGSTVRKHIRTLEDIRVRTQMLDFTDDEINIDNSNNDKNANNTNNKIDMSSLSVNFFYD</sequence>
<dbReference type="PANTHER" id="PTHR20916">
    <property type="entry name" value="CYSTEINE AND GLYCINE-RICH PROTEIN 2 BINDING PROTEIN"/>
    <property type="match status" value="1"/>
</dbReference>
<dbReference type="Pfam" id="PF16457">
    <property type="entry name" value="PH_12"/>
    <property type="match status" value="1"/>
</dbReference>
<dbReference type="AlphaFoldDB" id="A0AAV5R1N8"/>
<comment type="caution">
    <text evidence="2">The sequence shown here is derived from an EMBL/GenBank/DDBJ whole genome shotgun (WGS) entry which is preliminary data.</text>
</comment>
<dbReference type="EMBL" id="BTGB01000002">
    <property type="protein sequence ID" value="GMM45406.1"/>
    <property type="molecule type" value="Genomic_DNA"/>
</dbReference>
<evidence type="ECO:0000313" key="3">
    <source>
        <dbReference type="Proteomes" id="UP001378960"/>
    </source>
</evidence>
<gene>
    <name evidence="2" type="ORF">DAPK24_019810</name>
</gene>
<organism evidence="2 3">
    <name type="scientific">Pichia kluyveri</name>
    <name type="common">Yeast</name>
    <dbReference type="NCBI Taxonomy" id="36015"/>
    <lineage>
        <taxon>Eukaryota</taxon>
        <taxon>Fungi</taxon>
        <taxon>Dikarya</taxon>
        <taxon>Ascomycota</taxon>
        <taxon>Saccharomycotina</taxon>
        <taxon>Pichiomycetes</taxon>
        <taxon>Pichiales</taxon>
        <taxon>Pichiaceae</taxon>
        <taxon>Pichia</taxon>
    </lineage>
</organism>
<evidence type="ECO:0000259" key="1">
    <source>
        <dbReference type="Pfam" id="PF16457"/>
    </source>
</evidence>
<dbReference type="InterPro" id="IPR001849">
    <property type="entry name" value="PH_domain"/>
</dbReference>
<reference evidence="2 3" key="1">
    <citation type="journal article" date="2023" name="Elife">
        <title>Identification of key yeast species and microbe-microbe interactions impacting larval growth of Drosophila in the wild.</title>
        <authorList>
            <person name="Mure A."/>
            <person name="Sugiura Y."/>
            <person name="Maeda R."/>
            <person name="Honda K."/>
            <person name="Sakurai N."/>
            <person name="Takahashi Y."/>
            <person name="Watada M."/>
            <person name="Katoh T."/>
            <person name="Gotoh A."/>
            <person name="Gotoh Y."/>
            <person name="Taniguchi I."/>
            <person name="Nakamura K."/>
            <person name="Hayashi T."/>
            <person name="Katayama T."/>
            <person name="Uemura T."/>
            <person name="Hattori Y."/>
        </authorList>
    </citation>
    <scope>NUCLEOTIDE SEQUENCE [LARGE SCALE GENOMIC DNA]</scope>
    <source>
        <strain evidence="2 3">PK-24</strain>
    </source>
</reference>
<name>A0AAV5R1N8_PICKL</name>
<feature type="domain" description="PH" evidence="1">
    <location>
        <begin position="459"/>
        <end position="588"/>
    </location>
</feature>
<accession>A0AAV5R1N8</accession>
<keyword evidence="3" id="KW-1185">Reference proteome</keyword>
<proteinExistence type="predicted"/>